<sequence>MSVPPRWCHWIFPLVGKPIADTSNSPSKAFRVTSYATTRPLMPQSSARRLSSSTTSGEASTDEGRSNLGVTGCQKNGPRTRHGDCLRFGTLNCRTLATEAALEQLLAANRKANIDVICIQETKAQTETCSKTLNGELLILGKKVDGKNIGNVGFLVNRSIQPYVVSHVIMSPRLGILRLDLGARGKVRSSTSTLQHQKQKKPYWTTSTRL</sequence>
<name>A0A8S1HDY9_9PELO</name>
<gene>
    <name evidence="2" type="ORF">CAUJ_LOCUS7439</name>
</gene>
<dbReference type="OrthoDB" id="5854880at2759"/>
<reference evidence="2" key="1">
    <citation type="submission" date="2020-10" db="EMBL/GenBank/DDBJ databases">
        <authorList>
            <person name="Kikuchi T."/>
        </authorList>
    </citation>
    <scope>NUCLEOTIDE SEQUENCE</scope>
    <source>
        <strain evidence="2">NKZ352</strain>
    </source>
</reference>
<feature type="compositionally biased region" description="Low complexity" evidence="1">
    <location>
        <begin position="45"/>
        <end position="56"/>
    </location>
</feature>
<dbReference type="AlphaFoldDB" id="A0A8S1HDY9"/>
<organism evidence="2 3">
    <name type="scientific">Caenorhabditis auriculariae</name>
    <dbReference type="NCBI Taxonomy" id="2777116"/>
    <lineage>
        <taxon>Eukaryota</taxon>
        <taxon>Metazoa</taxon>
        <taxon>Ecdysozoa</taxon>
        <taxon>Nematoda</taxon>
        <taxon>Chromadorea</taxon>
        <taxon>Rhabditida</taxon>
        <taxon>Rhabditina</taxon>
        <taxon>Rhabditomorpha</taxon>
        <taxon>Rhabditoidea</taxon>
        <taxon>Rhabditidae</taxon>
        <taxon>Peloderinae</taxon>
        <taxon>Caenorhabditis</taxon>
    </lineage>
</organism>
<evidence type="ECO:0000313" key="3">
    <source>
        <dbReference type="Proteomes" id="UP000835052"/>
    </source>
</evidence>
<evidence type="ECO:0008006" key="4">
    <source>
        <dbReference type="Google" id="ProtNLM"/>
    </source>
</evidence>
<evidence type="ECO:0000256" key="1">
    <source>
        <dbReference type="SAM" id="MobiDB-lite"/>
    </source>
</evidence>
<comment type="caution">
    <text evidence="2">The sequence shown here is derived from an EMBL/GenBank/DDBJ whole genome shotgun (WGS) entry which is preliminary data.</text>
</comment>
<dbReference type="Gene3D" id="3.60.10.10">
    <property type="entry name" value="Endonuclease/exonuclease/phosphatase"/>
    <property type="match status" value="1"/>
</dbReference>
<proteinExistence type="predicted"/>
<dbReference type="EMBL" id="CAJGYM010000021">
    <property type="protein sequence ID" value="CAD6191520.1"/>
    <property type="molecule type" value="Genomic_DNA"/>
</dbReference>
<dbReference type="SUPFAM" id="SSF56219">
    <property type="entry name" value="DNase I-like"/>
    <property type="match status" value="1"/>
</dbReference>
<dbReference type="Proteomes" id="UP000835052">
    <property type="component" value="Unassembled WGS sequence"/>
</dbReference>
<evidence type="ECO:0000313" key="2">
    <source>
        <dbReference type="EMBL" id="CAD6191520.1"/>
    </source>
</evidence>
<accession>A0A8S1HDY9</accession>
<feature type="region of interest" description="Disordered" evidence="1">
    <location>
        <begin position="190"/>
        <end position="210"/>
    </location>
</feature>
<feature type="region of interest" description="Disordered" evidence="1">
    <location>
        <begin position="41"/>
        <end position="75"/>
    </location>
</feature>
<protein>
    <recommendedName>
        <fullName evidence="4">Endonuclease/exonuclease/phosphatase domain-containing protein</fullName>
    </recommendedName>
</protein>
<keyword evidence="3" id="KW-1185">Reference proteome</keyword>
<dbReference type="InterPro" id="IPR036691">
    <property type="entry name" value="Endo/exonu/phosph_ase_sf"/>
</dbReference>